<reference evidence="11 12" key="1">
    <citation type="submission" date="2018-06" db="EMBL/GenBank/DDBJ databases">
        <authorList>
            <consortium name="Pathogen Informatics"/>
            <person name="Doyle S."/>
        </authorList>
    </citation>
    <scope>NUCLEOTIDE SEQUENCE [LARGE SCALE GENOMIC DNA]</scope>
    <source>
        <strain evidence="11 12">NCTC4824</strain>
    </source>
</reference>
<evidence type="ECO:0000256" key="4">
    <source>
        <dbReference type="ARBA" id="ARBA00022989"/>
    </source>
</evidence>
<feature type="binding site" evidence="10">
    <location>
        <position position="69"/>
    </location>
    <ligand>
        <name>Na(+)</name>
        <dbReference type="ChEBI" id="CHEBI:29101"/>
        <note>structural</note>
    </ligand>
</feature>
<keyword evidence="10" id="KW-0813">Transport</keyword>
<keyword evidence="6 10" id="KW-0407">Ion channel</keyword>
<dbReference type="Proteomes" id="UP000249134">
    <property type="component" value="Chromosome 1"/>
</dbReference>
<dbReference type="PANTHER" id="PTHR28259:SF1">
    <property type="entry name" value="FLUORIDE EXPORT PROTEIN 1-RELATED"/>
    <property type="match status" value="1"/>
</dbReference>
<keyword evidence="4 10" id="KW-1133">Transmembrane helix</keyword>
<dbReference type="STRING" id="1348624.GCA_001591545_01469"/>
<feature type="transmembrane region" description="Helical" evidence="10">
    <location>
        <begin position="33"/>
        <end position="54"/>
    </location>
</feature>
<comment type="similarity">
    <text evidence="7 10">Belongs to the fluoride channel Fluc/FEX (TC 1.A.43) family.</text>
</comment>
<dbReference type="InterPro" id="IPR003691">
    <property type="entry name" value="FluC"/>
</dbReference>
<evidence type="ECO:0000256" key="7">
    <source>
        <dbReference type="ARBA" id="ARBA00035120"/>
    </source>
</evidence>
<keyword evidence="10" id="KW-0406">Ion transport</keyword>
<keyword evidence="10" id="KW-0479">Metal-binding</keyword>
<dbReference type="GO" id="GO:0005886">
    <property type="term" value="C:plasma membrane"/>
    <property type="evidence" value="ECO:0007669"/>
    <property type="project" value="UniProtKB-SubCell"/>
</dbReference>
<evidence type="ECO:0000256" key="8">
    <source>
        <dbReference type="ARBA" id="ARBA00035585"/>
    </source>
</evidence>
<organism evidence="11 12">
    <name type="scientific">Lederbergia lenta</name>
    <name type="common">Bacillus lentus</name>
    <dbReference type="NCBI Taxonomy" id="1467"/>
    <lineage>
        <taxon>Bacteria</taxon>
        <taxon>Bacillati</taxon>
        <taxon>Bacillota</taxon>
        <taxon>Bacilli</taxon>
        <taxon>Bacillales</taxon>
        <taxon>Bacillaceae</taxon>
        <taxon>Lederbergia</taxon>
    </lineage>
</organism>
<feature type="transmembrane region" description="Helical" evidence="10">
    <location>
        <begin position="94"/>
        <end position="119"/>
    </location>
</feature>
<keyword evidence="10" id="KW-0915">Sodium</keyword>
<dbReference type="RefSeq" id="WP_066139021.1">
    <property type="nucleotide sequence ID" value="NZ_CBCSGM010000001.1"/>
</dbReference>
<comment type="subcellular location">
    <subcellularLocation>
        <location evidence="1 10">Cell membrane</location>
        <topology evidence="1 10">Multi-pass membrane protein</topology>
    </subcellularLocation>
</comment>
<dbReference type="GO" id="GO:0140114">
    <property type="term" value="P:cellular detoxification of fluoride"/>
    <property type="evidence" value="ECO:0007669"/>
    <property type="project" value="UniProtKB-UniRule"/>
</dbReference>
<sequence length="121" mass="13359">MTIFLIAIGGFLGAISRYWTANMFRAFTKLPTYSATLTVNLIGSFLLGIVLALHLHAETKLFFGIGFLGSFTTFSTFVVENMTLAKENNWRNVIMYILISVIGGVILAFIGMIIGKLLLNM</sequence>
<evidence type="ECO:0000256" key="10">
    <source>
        <dbReference type="HAMAP-Rule" id="MF_00454"/>
    </source>
</evidence>
<dbReference type="KEGG" id="blen:NCTC4824_02419"/>
<comment type="activity regulation">
    <text evidence="10">Na(+) is not transported, but it plays an essential structural role and its presence is essential for fluoride channel function.</text>
</comment>
<dbReference type="EMBL" id="LS483476">
    <property type="protein sequence ID" value="SQI59601.1"/>
    <property type="molecule type" value="Genomic_DNA"/>
</dbReference>
<gene>
    <name evidence="10" type="primary">fluC</name>
    <name evidence="10" type="synonym">crcB</name>
    <name evidence="11" type="ORF">NCTC4824_02419</name>
</gene>
<evidence type="ECO:0000313" key="11">
    <source>
        <dbReference type="EMBL" id="SQI59601.1"/>
    </source>
</evidence>
<dbReference type="AlphaFoldDB" id="A0A2X4W8V1"/>
<keyword evidence="5 10" id="KW-0472">Membrane</keyword>
<feature type="transmembrane region" description="Helical" evidence="10">
    <location>
        <begin position="61"/>
        <end position="79"/>
    </location>
</feature>
<comment type="function">
    <text evidence="9 10">Fluoride-specific ion channel. Important for reducing fluoride concentration in the cell, thus reducing its toxicity.</text>
</comment>
<dbReference type="Pfam" id="PF02537">
    <property type="entry name" value="CRCB"/>
    <property type="match status" value="1"/>
</dbReference>
<comment type="catalytic activity">
    <reaction evidence="8">
        <text>fluoride(in) = fluoride(out)</text>
        <dbReference type="Rhea" id="RHEA:76159"/>
        <dbReference type="ChEBI" id="CHEBI:17051"/>
    </reaction>
    <physiologicalReaction direction="left-to-right" evidence="8">
        <dbReference type="Rhea" id="RHEA:76160"/>
    </physiologicalReaction>
</comment>
<keyword evidence="12" id="KW-1185">Reference proteome</keyword>
<keyword evidence="3 10" id="KW-0812">Transmembrane</keyword>
<evidence type="ECO:0000256" key="1">
    <source>
        <dbReference type="ARBA" id="ARBA00004651"/>
    </source>
</evidence>
<dbReference type="GO" id="GO:0062054">
    <property type="term" value="F:fluoride channel activity"/>
    <property type="evidence" value="ECO:0007669"/>
    <property type="project" value="UniProtKB-UniRule"/>
</dbReference>
<dbReference type="PANTHER" id="PTHR28259">
    <property type="entry name" value="FLUORIDE EXPORT PROTEIN 1-RELATED"/>
    <property type="match status" value="1"/>
</dbReference>
<protein>
    <recommendedName>
        <fullName evidence="10">Fluoride-specific ion channel FluC</fullName>
    </recommendedName>
</protein>
<evidence type="ECO:0000313" key="12">
    <source>
        <dbReference type="Proteomes" id="UP000249134"/>
    </source>
</evidence>
<evidence type="ECO:0000256" key="9">
    <source>
        <dbReference type="ARBA" id="ARBA00049940"/>
    </source>
</evidence>
<evidence type="ECO:0000256" key="5">
    <source>
        <dbReference type="ARBA" id="ARBA00023136"/>
    </source>
</evidence>
<evidence type="ECO:0000256" key="2">
    <source>
        <dbReference type="ARBA" id="ARBA00022475"/>
    </source>
</evidence>
<name>A0A2X4W8V1_LEDLE</name>
<dbReference type="GO" id="GO:0046872">
    <property type="term" value="F:metal ion binding"/>
    <property type="evidence" value="ECO:0007669"/>
    <property type="project" value="UniProtKB-KW"/>
</dbReference>
<feature type="binding site" evidence="10">
    <location>
        <position position="72"/>
    </location>
    <ligand>
        <name>Na(+)</name>
        <dbReference type="ChEBI" id="CHEBI:29101"/>
        <note>structural</note>
    </ligand>
</feature>
<evidence type="ECO:0000256" key="3">
    <source>
        <dbReference type="ARBA" id="ARBA00022692"/>
    </source>
</evidence>
<keyword evidence="2 10" id="KW-1003">Cell membrane</keyword>
<evidence type="ECO:0000256" key="6">
    <source>
        <dbReference type="ARBA" id="ARBA00023303"/>
    </source>
</evidence>
<dbReference type="HAMAP" id="MF_00454">
    <property type="entry name" value="FluC"/>
    <property type="match status" value="1"/>
</dbReference>
<dbReference type="NCBIfam" id="TIGR00494">
    <property type="entry name" value="crcB"/>
    <property type="match status" value="1"/>
</dbReference>
<accession>A0A2X4W8V1</accession>
<proteinExistence type="inferred from homology"/>